<proteinExistence type="predicted"/>
<reference evidence="2" key="1">
    <citation type="journal article" date="2022" name="ISME J.">
        <title>Genetic and phylogenetic analysis of dissimilatory iodate-reducing bacteria identifies potential niches across the world's oceans.</title>
        <authorList>
            <person name="Reyes-Umana V."/>
            <person name="Henning Z."/>
            <person name="Lee K."/>
            <person name="Barnum T.P."/>
            <person name="Coates J.D."/>
        </authorList>
    </citation>
    <scope>NUCLEOTIDE SEQUENCE [LARGE SCALE GENOMIC DNA]</scope>
    <source>
        <strain evidence="2">IR12</strain>
    </source>
</reference>
<sequence length="343" mass="39023">MINRLIAGVDVVVDEAQLQGRDRFMTSPRWGVRDTTTNWATHVYSVLQEFRESTIWHIAQVANEVYGITGAYQCARMLSEHSSRWMTVEEEERFKAEFQKVQRHAQRIDSVCGSGGQKRIDDGMMFDAWKENSHHFLRLPLFRVRTDVEGESGKMPPRTGVYVVQDDPNATLQFGWTGNSDGRLGKAVTFNALGLKALAALGRPALWADDDKITAFVSNAFHRGEMTDYGMMNRAGDENDPRYAPFILTQNAYTQRPCKWYFVEMIDGEYDDEADIAEPEAVTATHRPNVPAGQPCPEAGWWFTPAKSDSRRWFEQGETMPSVGRDYGQTFWQWAPDQSKGVE</sequence>
<comment type="caution">
    <text evidence="1">The sequence shown here is derived from an EMBL/GenBank/DDBJ whole genome shotgun (WGS) entry which is preliminary data.</text>
</comment>
<name>A0A944DFN8_DENI1</name>
<dbReference type="RefSeq" id="WP_214364147.1">
    <property type="nucleotide sequence ID" value="NZ_JAEKFT010000082.1"/>
</dbReference>
<keyword evidence="2" id="KW-1185">Reference proteome</keyword>
<evidence type="ECO:0000313" key="2">
    <source>
        <dbReference type="Proteomes" id="UP000694660"/>
    </source>
</evidence>
<dbReference type="EMBL" id="JAEKFT010000082">
    <property type="protein sequence ID" value="MBT0964236.1"/>
    <property type="molecule type" value="Genomic_DNA"/>
</dbReference>
<accession>A0A944DFN8</accession>
<evidence type="ECO:0000313" key="1">
    <source>
        <dbReference type="EMBL" id="MBT0964236.1"/>
    </source>
</evidence>
<organism evidence="1 2">
    <name type="scientific">Denitromonas iodatirespirans</name>
    <dbReference type="NCBI Taxonomy" id="2795389"/>
    <lineage>
        <taxon>Bacteria</taxon>
        <taxon>Pseudomonadati</taxon>
        <taxon>Pseudomonadota</taxon>
        <taxon>Betaproteobacteria</taxon>
        <taxon>Rhodocyclales</taxon>
        <taxon>Zoogloeaceae</taxon>
        <taxon>Denitromonas</taxon>
    </lineage>
</organism>
<dbReference type="Proteomes" id="UP000694660">
    <property type="component" value="Unassembled WGS sequence"/>
</dbReference>
<dbReference type="AlphaFoldDB" id="A0A944DFN8"/>
<protein>
    <submittedName>
        <fullName evidence="1">Uncharacterized protein</fullName>
    </submittedName>
</protein>
<gene>
    <name evidence="1" type="ORF">I8J34_23945</name>
</gene>